<feature type="transmembrane region" description="Helical" evidence="5">
    <location>
        <begin position="191"/>
        <end position="207"/>
    </location>
</feature>
<dbReference type="Pfam" id="PF13520">
    <property type="entry name" value="AA_permease_2"/>
    <property type="match status" value="1"/>
</dbReference>
<dbReference type="PANTHER" id="PTHR47704:SF1">
    <property type="entry name" value="POTASSIUM TRANSPORTER KIMA"/>
    <property type="match status" value="1"/>
</dbReference>
<name>A0A6J6AE22_9ZZZZ</name>
<evidence type="ECO:0000256" key="5">
    <source>
        <dbReference type="SAM" id="Phobius"/>
    </source>
</evidence>
<reference evidence="6" key="1">
    <citation type="submission" date="2020-05" db="EMBL/GenBank/DDBJ databases">
        <authorList>
            <person name="Chiriac C."/>
            <person name="Salcher M."/>
            <person name="Ghai R."/>
            <person name="Kavagutti S V."/>
        </authorList>
    </citation>
    <scope>NUCLEOTIDE SEQUENCE</scope>
</reference>
<proteinExistence type="predicted"/>
<dbReference type="Gene3D" id="1.20.1740.10">
    <property type="entry name" value="Amino acid/polyamine transporter I"/>
    <property type="match status" value="1"/>
</dbReference>
<dbReference type="CDD" id="cd04488">
    <property type="entry name" value="RecG_wedge_OBF"/>
    <property type="match status" value="1"/>
</dbReference>
<keyword evidence="4 5" id="KW-0472">Membrane</keyword>
<protein>
    <submittedName>
        <fullName evidence="6">Unannotated protein</fullName>
    </submittedName>
</protein>
<evidence type="ECO:0000313" key="6">
    <source>
        <dbReference type="EMBL" id="CAB4367059.1"/>
    </source>
</evidence>
<feature type="transmembrane region" description="Helical" evidence="5">
    <location>
        <begin position="468"/>
        <end position="488"/>
    </location>
</feature>
<dbReference type="GO" id="GO:0016020">
    <property type="term" value="C:membrane"/>
    <property type="evidence" value="ECO:0007669"/>
    <property type="project" value="UniProtKB-SubCell"/>
</dbReference>
<dbReference type="GO" id="GO:0022857">
    <property type="term" value="F:transmembrane transporter activity"/>
    <property type="evidence" value="ECO:0007669"/>
    <property type="project" value="InterPro"/>
</dbReference>
<comment type="subcellular location">
    <subcellularLocation>
        <location evidence="1">Membrane</location>
        <topology evidence="1">Multi-pass membrane protein</topology>
    </subcellularLocation>
</comment>
<feature type="transmembrane region" description="Helical" evidence="5">
    <location>
        <begin position="361"/>
        <end position="386"/>
    </location>
</feature>
<dbReference type="AlphaFoldDB" id="A0A6J6AE22"/>
<dbReference type="InterPro" id="IPR053153">
    <property type="entry name" value="APC_K+_Transporter"/>
</dbReference>
<dbReference type="PANTHER" id="PTHR47704">
    <property type="entry name" value="POTASSIUM TRANSPORTER KIMA"/>
    <property type="match status" value="1"/>
</dbReference>
<gene>
    <name evidence="6" type="ORF">UFOPK4180_00658</name>
</gene>
<sequence length="801" mass="87096">MVTYAAVMHYLQHGAARPEGVEVAKSWTDDAPQPVALQDHAHVKDPFSYKVKRFFLGGALNRHSLGHQRLSKRYALGILSSDCISSSAYGSEQILIALLPAFGLAAFAILMPMTAVVLAILVLITLSYRNVIDVYTKTGGAYIVSRDNFGPVVAQIAAVALMLDYIVTVAIQSAAGVAAIISTFPSLEPGKMYMIFTVIAILTYGNLRGVKEAGKAFALPTYFFVGCMFIVFGMGLYRLANGTLPVLDTNLPGAVHVGEAQGLLTFSAIFILLRAFANGGSSLTGLEAISDGVALFKTPEHVNAKRTLVVMSTLLGTLVLGVSYFAHHIHAMPYESGVPTVISQIAKAAVGTGTFGSVMFILVQFATMLILFAGANTTYSAFPLLVNFVATDGYLPRQLTKRGHRLAFSNGILLLSGGGILLVSITAGSVEHLVAFYALGVFTGFTLAGFGMSRYFTRTKPKHWKIKVVVNSIAGSVSFAIVIIFSVVKFTEGAWLVLVTAPILVATFLRLRRQYTREQSALSVKSHEERATSMSRHNVAIFVDSVDIATVGAVRYARSLKPHKIKAVHFVIDDRRADEIQKAWAASEALEDVQLDLIDCPDRRIANSALDYAIRKTEKPDVELTILLPRRSYSRFLGRLLHDQTAEEIAAPISQLERVVATIVPFDVNRITSGKKIDIHREKSEAVVLETPEKVKPVQEAPKVFAPVTHYAEDVTPIGKIEWRKRSKVHGRVTSISTAPRGSAPMLQVEVWDETGGITLSFLGRREIAGLEVGMEMRAEGMVGEEDGQLIILNPSYELLI</sequence>
<evidence type="ECO:0000256" key="1">
    <source>
        <dbReference type="ARBA" id="ARBA00004141"/>
    </source>
</evidence>
<feature type="transmembrane region" description="Helical" evidence="5">
    <location>
        <begin position="434"/>
        <end position="456"/>
    </location>
</feature>
<keyword evidence="3 5" id="KW-1133">Transmembrane helix</keyword>
<feature type="transmembrane region" description="Helical" evidence="5">
    <location>
        <begin position="219"/>
        <end position="240"/>
    </location>
</feature>
<organism evidence="6">
    <name type="scientific">freshwater metagenome</name>
    <dbReference type="NCBI Taxonomy" id="449393"/>
    <lineage>
        <taxon>unclassified sequences</taxon>
        <taxon>metagenomes</taxon>
        <taxon>ecological metagenomes</taxon>
    </lineage>
</organism>
<evidence type="ECO:0000256" key="3">
    <source>
        <dbReference type="ARBA" id="ARBA00022989"/>
    </source>
</evidence>
<feature type="transmembrane region" description="Helical" evidence="5">
    <location>
        <begin position="494"/>
        <end position="511"/>
    </location>
</feature>
<dbReference type="EMBL" id="CAESPC010000097">
    <property type="protein sequence ID" value="CAB4367059.1"/>
    <property type="molecule type" value="Genomic_DNA"/>
</dbReference>
<keyword evidence="2 5" id="KW-0812">Transmembrane</keyword>
<evidence type="ECO:0000256" key="2">
    <source>
        <dbReference type="ARBA" id="ARBA00022692"/>
    </source>
</evidence>
<feature type="transmembrane region" description="Helical" evidence="5">
    <location>
        <begin position="307"/>
        <end position="326"/>
    </location>
</feature>
<accession>A0A6J6AE22</accession>
<evidence type="ECO:0000256" key="4">
    <source>
        <dbReference type="ARBA" id="ARBA00023136"/>
    </source>
</evidence>
<feature type="transmembrane region" description="Helical" evidence="5">
    <location>
        <begin position="260"/>
        <end position="277"/>
    </location>
</feature>
<feature type="transmembrane region" description="Helical" evidence="5">
    <location>
        <begin position="95"/>
        <end position="128"/>
    </location>
</feature>
<feature type="transmembrane region" description="Helical" evidence="5">
    <location>
        <begin position="407"/>
        <end position="428"/>
    </location>
</feature>
<feature type="transmembrane region" description="Helical" evidence="5">
    <location>
        <begin position="149"/>
        <end position="171"/>
    </location>
</feature>
<dbReference type="InterPro" id="IPR002293">
    <property type="entry name" value="AA/rel_permease1"/>
</dbReference>